<dbReference type="AlphaFoldDB" id="A0A654IAC3"/>
<dbReference type="EMBL" id="LR738858">
    <property type="protein sequence ID" value="VZK65101.1"/>
    <property type="molecule type" value="Genomic_DNA"/>
</dbReference>
<keyword evidence="3" id="KW-0732">Signal</keyword>
<keyword evidence="2" id="KW-1133">Transmembrane helix</keyword>
<feature type="region of interest" description="Disordered" evidence="1">
    <location>
        <begin position="36"/>
        <end position="59"/>
    </location>
</feature>
<evidence type="ECO:0000313" key="6">
    <source>
        <dbReference type="EMBL" id="VZR97320.1"/>
    </source>
</evidence>
<evidence type="ECO:0008006" key="7">
    <source>
        <dbReference type="Google" id="ProtNLM"/>
    </source>
</evidence>
<evidence type="ECO:0000256" key="3">
    <source>
        <dbReference type="SAM" id="SignalP"/>
    </source>
</evidence>
<feature type="transmembrane region" description="Helical" evidence="2">
    <location>
        <begin position="137"/>
        <end position="159"/>
    </location>
</feature>
<accession>A0A654IAC3</accession>
<keyword evidence="2" id="KW-0812">Transmembrane</keyword>
<evidence type="ECO:0000256" key="1">
    <source>
        <dbReference type="SAM" id="MobiDB-lite"/>
    </source>
</evidence>
<feature type="compositionally biased region" description="Basic and acidic residues" evidence="1">
    <location>
        <begin position="37"/>
        <end position="59"/>
    </location>
</feature>
<feature type="chain" id="PRO_5036158942" description="ESAT-6 secretion machinery protein EssA" evidence="3">
    <location>
        <begin position="21"/>
        <end position="176"/>
    </location>
</feature>
<dbReference type="EMBL" id="LR739233">
    <property type="protein sequence ID" value="VZR75246.1"/>
    <property type="molecule type" value="Genomic_DNA"/>
</dbReference>
<organism evidence="4">
    <name type="scientific">Mycoplasma feriruminatoris</name>
    <dbReference type="NCBI Taxonomy" id="1179777"/>
    <lineage>
        <taxon>Bacteria</taxon>
        <taxon>Bacillati</taxon>
        <taxon>Mycoplasmatota</taxon>
        <taxon>Mollicutes</taxon>
        <taxon>Mycoplasmataceae</taxon>
        <taxon>Mycoplasma</taxon>
    </lineage>
</organism>
<feature type="signal peptide" evidence="3">
    <location>
        <begin position="1"/>
        <end position="20"/>
    </location>
</feature>
<evidence type="ECO:0000313" key="5">
    <source>
        <dbReference type="EMBL" id="VZR75246.1"/>
    </source>
</evidence>
<evidence type="ECO:0000313" key="4">
    <source>
        <dbReference type="EMBL" id="VZK65101.1"/>
    </source>
</evidence>
<gene>
    <name evidence="4" type="ORF">MF5292_00263</name>
    <name evidence="6" type="ORF">MF5293_00261</name>
    <name evidence="5" type="ORF">MF5294_00263</name>
</gene>
<keyword evidence="2" id="KW-0472">Membrane</keyword>
<dbReference type="EMBL" id="LR739234">
    <property type="protein sequence ID" value="VZR97320.1"/>
    <property type="molecule type" value="Genomic_DNA"/>
</dbReference>
<sequence length="176" mass="19975">MKKLLSILAICTLATTSILLSPLLINNNPNNNIVLKAETKKEKDKDKDKDKKEEKKEEHKKLASLIKEKKIGSFDRKPTISEIIKRVNEINELDKDKLKESDVDVKIDKYTATINLKSDKLDKVVVKYKNTHKIAEIIGGSLAGVVVLLGAGFFSYKIIKKQKATKKQEEQTKRED</sequence>
<reference evidence="4" key="1">
    <citation type="submission" date="2019-11" db="EMBL/GenBank/DDBJ databases">
        <authorList>
            <person name="Falquet L."/>
            <person name="Falquet L."/>
        </authorList>
    </citation>
    <scope>NUCLEOTIDE SEQUENCE</scope>
    <source>
        <strain evidence="6">G1650</strain>
        <strain evidence="5">G1705</strain>
        <strain evidence="4">G5813/1+2</strain>
    </source>
</reference>
<evidence type="ECO:0000256" key="2">
    <source>
        <dbReference type="SAM" id="Phobius"/>
    </source>
</evidence>
<name>A0A654IAC3_9MOLU</name>
<proteinExistence type="predicted"/>
<protein>
    <recommendedName>
        <fullName evidence="7">ESAT-6 secretion machinery protein EssA</fullName>
    </recommendedName>
</protein>